<reference evidence="2" key="1">
    <citation type="journal article" date="2021" name="Nat. Commun.">
        <title>Genetic determinants of endophytism in the Arabidopsis root mycobiome.</title>
        <authorList>
            <person name="Mesny F."/>
            <person name="Miyauchi S."/>
            <person name="Thiergart T."/>
            <person name="Pickel B."/>
            <person name="Atanasova L."/>
            <person name="Karlsson M."/>
            <person name="Huettel B."/>
            <person name="Barry K.W."/>
            <person name="Haridas S."/>
            <person name="Chen C."/>
            <person name="Bauer D."/>
            <person name="Andreopoulos W."/>
            <person name="Pangilinan J."/>
            <person name="LaButti K."/>
            <person name="Riley R."/>
            <person name="Lipzen A."/>
            <person name="Clum A."/>
            <person name="Drula E."/>
            <person name="Henrissat B."/>
            <person name="Kohler A."/>
            <person name="Grigoriev I.V."/>
            <person name="Martin F.M."/>
            <person name="Hacquard S."/>
        </authorList>
    </citation>
    <scope>NUCLEOTIDE SEQUENCE</scope>
    <source>
        <strain evidence="2">MPI-CAGE-CH-0235</strain>
    </source>
</reference>
<accession>A0A8K0WWL0</accession>
<dbReference type="GO" id="GO:0009277">
    <property type="term" value="C:fungal-type cell wall"/>
    <property type="evidence" value="ECO:0007669"/>
    <property type="project" value="TreeGrafter"/>
</dbReference>
<evidence type="ECO:0000256" key="1">
    <source>
        <dbReference type="SAM" id="SignalP"/>
    </source>
</evidence>
<proteinExistence type="predicted"/>
<evidence type="ECO:0008006" key="4">
    <source>
        <dbReference type="Google" id="ProtNLM"/>
    </source>
</evidence>
<dbReference type="GO" id="GO:0031505">
    <property type="term" value="P:fungal-type cell wall organization"/>
    <property type="evidence" value="ECO:0007669"/>
    <property type="project" value="InterPro"/>
</dbReference>
<protein>
    <recommendedName>
        <fullName evidence="4">Clock-controlled protein 6</fullName>
    </recommendedName>
</protein>
<dbReference type="PANTHER" id="PTHR35523:SF1">
    <property type="entry name" value="CELL WALL PROTEIN SED1"/>
    <property type="match status" value="1"/>
</dbReference>
<dbReference type="EMBL" id="JAGPNK010000002">
    <property type="protein sequence ID" value="KAH7325984.1"/>
    <property type="molecule type" value="Genomic_DNA"/>
</dbReference>
<evidence type="ECO:0000313" key="3">
    <source>
        <dbReference type="Proteomes" id="UP000813444"/>
    </source>
</evidence>
<name>A0A8K0WWL0_9HYPO</name>
<sequence>MKYAVAAAALASGVAAFAANNVTVVTEVVEVYTTYCPGPTEITYGSSTYTITEATTLTITDCPCTVTKPVTTSAIEVCHTCTETPVIPSPPPLALDTTAPSSPCPALAFPLLPPPRAPLPPSTSPPVLARPSPSLAPLLLVLSVLLPSSCKWTNISRLAIHV</sequence>
<dbReference type="OrthoDB" id="4094614at2759"/>
<feature type="chain" id="PRO_5035432062" description="Clock-controlled protein 6" evidence="1">
    <location>
        <begin position="17"/>
        <end position="162"/>
    </location>
</feature>
<dbReference type="GO" id="GO:0005199">
    <property type="term" value="F:structural constituent of cell wall"/>
    <property type="evidence" value="ECO:0007669"/>
    <property type="project" value="InterPro"/>
</dbReference>
<dbReference type="PANTHER" id="PTHR35523">
    <property type="entry name" value="CELL WALL PROTEIN SED1"/>
    <property type="match status" value="1"/>
</dbReference>
<feature type="signal peptide" evidence="1">
    <location>
        <begin position="1"/>
        <end position="16"/>
    </location>
</feature>
<comment type="caution">
    <text evidence="2">The sequence shown here is derived from an EMBL/GenBank/DDBJ whole genome shotgun (WGS) entry which is preliminary data.</text>
</comment>
<gene>
    <name evidence="2" type="ORF">B0I35DRAFT_123235</name>
</gene>
<dbReference type="InterPro" id="IPR038843">
    <property type="entry name" value="Sed1/Spi1"/>
</dbReference>
<dbReference type="AlphaFoldDB" id="A0A8K0WWL0"/>
<evidence type="ECO:0000313" key="2">
    <source>
        <dbReference type="EMBL" id="KAH7325984.1"/>
    </source>
</evidence>
<keyword evidence="3" id="KW-1185">Reference proteome</keyword>
<dbReference type="Proteomes" id="UP000813444">
    <property type="component" value="Unassembled WGS sequence"/>
</dbReference>
<organism evidence="2 3">
    <name type="scientific">Stachybotrys elegans</name>
    <dbReference type="NCBI Taxonomy" id="80388"/>
    <lineage>
        <taxon>Eukaryota</taxon>
        <taxon>Fungi</taxon>
        <taxon>Dikarya</taxon>
        <taxon>Ascomycota</taxon>
        <taxon>Pezizomycotina</taxon>
        <taxon>Sordariomycetes</taxon>
        <taxon>Hypocreomycetidae</taxon>
        <taxon>Hypocreales</taxon>
        <taxon>Stachybotryaceae</taxon>
        <taxon>Stachybotrys</taxon>
    </lineage>
</organism>
<keyword evidence="1" id="KW-0732">Signal</keyword>